<reference evidence="1 2" key="1">
    <citation type="journal article" date="2018" name="New Phytol.">
        <title>Phylogenomics of Endogonaceae and evolution of mycorrhizas within Mucoromycota.</title>
        <authorList>
            <person name="Chang Y."/>
            <person name="Desiro A."/>
            <person name="Na H."/>
            <person name="Sandor L."/>
            <person name="Lipzen A."/>
            <person name="Clum A."/>
            <person name="Barry K."/>
            <person name="Grigoriev I.V."/>
            <person name="Martin F.M."/>
            <person name="Stajich J.E."/>
            <person name="Smith M.E."/>
            <person name="Bonito G."/>
            <person name="Spatafora J.W."/>
        </authorList>
    </citation>
    <scope>NUCLEOTIDE SEQUENCE [LARGE SCALE GENOMIC DNA]</scope>
    <source>
        <strain evidence="1 2">GMNB39</strain>
    </source>
</reference>
<dbReference type="SUPFAM" id="SSF81383">
    <property type="entry name" value="F-box domain"/>
    <property type="match status" value="1"/>
</dbReference>
<dbReference type="InterPro" id="IPR036047">
    <property type="entry name" value="F-box-like_dom_sf"/>
</dbReference>
<gene>
    <name evidence="1" type="ORF">BC936DRAFT_136966</name>
</gene>
<sequence length="302" mass="34505">MPSPSLPPEVLAYIFDHLVRITPNNYDLYISILGCCCVCRGWYHAALPILNGARPLVRYFTVHKFTVKQLQHLAELFAVARRYNLKLGAVVDEMEIITSELLLDNSTLVKLAISLVHSLQFHLPLLKINFYGMYTPHQLKLLRYLLQSFAKGLKTLPKLRISFLMDPKLEYTSPLRTLRLFAAPILRPTPHPFVAFIPTVGPLLTQFETLHCSLTPPLAHALAFCSHMRTVDFHHTRFHLTPDAFATLLSSWPDIQTLSIRSPHPSTANTREVVDRARSFGQEKIVELEIYDMNSYCDVTRK</sequence>
<proteinExistence type="predicted"/>
<comment type="caution">
    <text evidence="1">The sequence shown here is derived from an EMBL/GenBank/DDBJ whole genome shotgun (WGS) entry which is preliminary data.</text>
</comment>
<organism evidence="1 2">
    <name type="scientific">Jimgerdemannia flammicorona</name>
    <dbReference type="NCBI Taxonomy" id="994334"/>
    <lineage>
        <taxon>Eukaryota</taxon>
        <taxon>Fungi</taxon>
        <taxon>Fungi incertae sedis</taxon>
        <taxon>Mucoromycota</taxon>
        <taxon>Mucoromycotina</taxon>
        <taxon>Endogonomycetes</taxon>
        <taxon>Endogonales</taxon>
        <taxon>Endogonaceae</taxon>
        <taxon>Jimgerdemannia</taxon>
    </lineage>
</organism>
<dbReference type="Proteomes" id="UP000268093">
    <property type="component" value="Unassembled WGS sequence"/>
</dbReference>
<evidence type="ECO:0000313" key="2">
    <source>
        <dbReference type="Proteomes" id="UP000268093"/>
    </source>
</evidence>
<protein>
    <submittedName>
        <fullName evidence="1">Uncharacterized protein</fullName>
    </submittedName>
</protein>
<evidence type="ECO:0000313" key="1">
    <source>
        <dbReference type="EMBL" id="RUP43592.1"/>
    </source>
</evidence>
<accession>A0A433CYC5</accession>
<dbReference type="EMBL" id="RBNI01010648">
    <property type="protein sequence ID" value="RUP43592.1"/>
    <property type="molecule type" value="Genomic_DNA"/>
</dbReference>
<keyword evidence="2" id="KW-1185">Reference proteome</keyword>
<name>A0A433CYC5_9FUNG</name>
<dbReference type="AlphaFoldDB" id="A0A433CYC5"/>